<dbReference type="InterPro" id="IPR001264">
    <property type="entry name" value="Glyco_trans_51"/>
</dbReference>
<proteinExistence type="inferred from homology"/>
<dbReference type="Pfam" id="PF00912">
    <property type="entry name" value="Transgly"/>
    <property type="match status" value="1"/>
</dbReference>
<dbReference type="GO" id="GO:0016757">
    <property type="term" value="F:glycosyltransferase activity"/>
    <property type="evidence" value="ECO:0007669"/>
    <property type="project" value="UniProtKB-KW"/>
</dbReference>
<evidence type="ECO:0000256" key="5">
    <source>
        <dbReference type="ARBA" id="ARBA00022692"/>
    </source>
</evidence>
<dbReference type="RefSeq" id="WP_418158483.1">
    <property type="nucleotide sequence ID" value="NZ_JBBLZC010000004.1"/>
</dbReference>
<comment type="subcellular location">
    <subcellularLocation>
        <location evidence="11">Cell inner membrane</location>
        <topology evidence="11">Single-pass membrane protein</topology>
    </subcellularLocation>
</comment>
<evidence type="ECO:0000313" key="14">
    <source>
        <dbReference type="Proteomes" id="UP001375743"/>
    </source>
</evidence>
<evidence type="ECO:0000313" key="13">
    <source>
        <dbReference type="EMBL" id="MEK0082634.1"/>
    </source>
</evidence>
<keyword evidence="10 11" id="KW-0961">Cell wall biogenesis/degradation</keyword>
<comment type="catalytic activity">
    <reaction evidence="11">
        <text>[GlcNAc-(1-&gt;4)-Mur2Ac(oyl-L-Ala-gamma-D-Glu-L-Lys-D-Ala-D-Ala)](n)-di-trans,octa-cis-undecaprenyl diphosphate + beta-D-GlcNAc-(1-&gt;4)-Mur2Ac(oyl-L-Ala-gamma-D-Glu-L-Lys-D-Ala-D-Ala)-di-trans,octa-cis-undecaprenyl diphosphate = [GlcNAc-(1-&gt;4)-Mur2Ac(oyl-L-Ala-gamma-D-Glu-L-Lys-D-Ala-D-Ala)](n+1)-di-trans,octa-cis-undecaprenyl diphosphate + di-trans,octa-cis-undecaprenyl diphosphate + H(+)</text>
        <dbReference type="Rhea" id="RHEA:23708"/>
        <dbReference type="Rhea" id="RHEA-COMP:9602"/>
        <dbReference type="Rhea" id="RHEA-COMP:9603"/>
        <dbReference type="ChEBI" id="CHEBI:15378"/>
        <dbReference type="ChEBI" id="CHEBI:58405"/>
        <dbReference type="ChEBI" id="CHEBI:60033"/>
        <dbReference type="ChEBI" id="CHEBI:78435"/>
        <dbReference type="EC" id="2.4.99.28"/>
    </reaction>
</comment>
<evidence type="ECO:0000256" key="1">
    <source>
        <dbReference type="ARBA" id="ARBA00022475"/>
    </source>
</evidence>
<dbReference type="PANTHER" id="PTHR30400:SF0">
    <property type="entry name" value="BIOSYNTHETIC PEPTIDOGLYCAN TRANSGLYCOSYLASE"/>
    <property type="match status" value="1"/>
</dbReference>
<keyword evidence="1 11" id="KW-1003">Cell membrane</keyword>
<organism evidence="13 14">
    <name type="scientific">Benzoatithermus flavus</name>
    <dbReference type="NCBI Taxonomy" id="3108223"/>
    <lineage>
        <taxon>Bacteria</taxon>
        <taxon>Pseudomonadati</taxon>
        <taxon>Pseudomonadota</taxon>
        <taxon>Alphaproteobacteria</taxon>
        <taxon>Geminicoccales</taxon>
        <taxon>Geminicoccaceae</taxon>
        <taxon>Benzoatithermus</taxon>
    </lineage>
</organism>
<dbReference type="InterPro" id="IPR011812">
    <property type="entry name" value="Pep_trsgly"/>
</dbReference>
<gene>
    <name evidence="11 13" type="primary">mtgA</name>
    <name evidence="13" type="ORF">U1T56_05695</name>
</gene>
<protein>
    <recommendedName>
        <fullName evidence="11">Biosynthetic peptidoglycan transglycosylase</fullName>
        <ecNumber evidence="11">2.4.99.28</ecNumber>
    </recommendedName>
    <alternativeName>
        <fullName evidence="11">Glycan polymerase</fullName>
    </alternativeName>
    <alternativeName>
        <fullName evidence="11">Peptidoglycan glycosyltransferase MtgA</fullName>
        <shortName evidence="11">PGT</shortName>
    </alternativeName>
</protein>
<keyword evidence="8 11" id="KW-1133">Transmembrane helix</keyword>
<keyword evidence="4 11" id="KW-0808">Transferase</keyword>
<evidence type="ECO:0000256" key="8">
    <source>
        <dbReference type="ARBA" id="ARBA00022989"/>
    </source>
</evidence>
<evidence type="ECO:0000256" key="11">
    <source>
        <dbReference type="HAMAP-Rule" id="MF_00766"/>
    </source>
</evidence>
<evidence type="ECO:0000256" key="10">
    <source>
        <dbReference type="ARBA" id="ARBA00023316"/>
    </source>
</evidence>
<evidence type="ECO:0000256" key="3">
    <source>
        <dbReference type="ARBA" id="ARBA00022676"/>
    </source>
</evidence>
<comment type="pathway">
    <text evidence="11">Cell wall biogenesis; peptidoglycan biosynthesis.</text>
</comment>
<comment type="function">
    <text evidence="11">Peptidoglycan polymerase that catalyzes glycan chain elongation from lipid-linked precursors.</text>
</comment>
<keyword evidence="14" id="KW-1185">Reference proteome</keyword>
<comment type="caution">
    <text evidence="13">The sequence shown here is derived from an EMBL/GenBank/DDBJ whole genome shotgun (WGS) entry which is preliminary data.</text>
</comment>
<keyword evidence="3 11" id="KW-0328">Glycosyltransferase</keyword>
<dbReference type="EMBL" id="JBBLZC010000004">
    <property type="protein sequence ID" value="MEK0082634.1"/>
    <property type="molecule type" value="Genomic_DNA"/>
</dbReference>
<dbReference type="InterPro" id="IPR023346">
    <property type="entry name" value="Lysozyme-like_dom_sf"/>
</dbReference>
<reference evidence="13 14" key="1">
    <citation type="submission" date="2024-01" db="EMBL/GenBank/DDBJ databases">
        <title>Multi-omics insights into the function and evolution of sodium benzoate biodegradation pathways in Benzoatithermus flavus gen. nov., sp. nov. from hot spring.</title>
        <authorList>
            <person name="Hu C.-J."/>
            <person name="Li W.-J."/>
        </authorList>
    </citation>
    <scope>NUCLEOTIDE SEQUENCE [LARGE SCALE GENOMIC DNA]</scope>
    <source>
        <strain evidence="13 14">SYSU G07066</strain>
    </source>
</reference>
<feature type="domain" description="Glycosyl transferase family 51" evidence="12">
    <location>
        <begin position="53"/>
        <end position="217"/>
    </location>
</feature>
<keyword evidence="5 11" id="KW-0812">Transmembrane</keyword>
<keyword evidence="2 11" id="KW-0997">Cell inner membrane</keyword>
<comment type="similarity">
    <text evidence="11">Belongs to the glycosyltransferase 51 family.</text>
</comment>
<keyword evidence="7 11" id="KW-0573">Peptidoglycan synthesis</keyword>
<dbReference type="InterPro" id="IPR036950">
    <property type="entry name" value="PBP_transglycosylase"/>
</dbReference>
<sequence>MLRRRHAGRGWRRLGRIALVLLLLPTFLILLFRFVPPPVTPLMLWRLVEGEGLDKDWTAFAAISPHLARAVIAAEDNRFCEHHGIDWPALRHEIGRAWAGEHARGASTISMQTTKNVLLWPGRDPVRKVLEAALTPQLELLWGKRRIMEVYLNVAETGPGIYGAEAAARRFFKKPAARLTRHEAALIAAVLPNPRRWSPQRPTRYIAQRARMIERRMEQLGPLLDCVR</sequence>
<evidence type="ECO:0000256" key="7">
    <source>
        <dbReference type="ARBA" id="ARBA00022984"/>
    </source>
</evidence>
<evidence type="ECO:0000256" key="4">
    <source>
        <dbReference type="ARBA" id="ARBA00022679"/>
    </source>
</evidence>
<dbReference type="NCBIfam" id="TIGR02070">
    <property type="entry name" value="mono_pep_trsgly"/>
    <property type="match status" value="1"/>
</dbReference>
<dbReference type="HAMAP" id="MF_00766">
    <property type="entry name" value="PGT_MtgA"/>
    <property type="match status" value="1"/>
</dbReference>
<evidence type="ECO:0000256" key="2">
    <source>
        <dbReference type="ARBA" id="ARBA00022519"/>
    </source>
</evidence>
<evidence type="ECO:0000256" key="9">
    <source>
        <dbReference type="ARBA" id="ARBA00023136"/>
    </source>
</evidence>
<name>A0ABU8XQJ0_9PROT</name>
<keyword evidence="9 11" id="KW-0472">Membrane</keyword>
<accession>A0ABU8XQJ0</accession>
<dbReference type="EC" id="2.4.99.28" evidence="11"/>
<evidence type="ECO:0000259" key="12">
    <source>
        <dbReference type="Pfam" id="PF00912"/>
    </source>
</evidence>
<keyword evidence="6 11" id="KW-0133">Cell shape</keyword>
<dbReference type="Proteomes" id="UP001375743">
    <property type="component" value="Unassembled WGS sequence"/>
</dbReference>
<evidence type="ECO:0000256" key="6">
    <source>
        <dbReference type="ARBA" id="ARBA00022960"/>
    </source>
</evidence>
<dbReference type="Gene3D" id="1.10.3810.10">
    <property type="entry name" value="Biosynthetic peptidoglycan transglycosylase-like"/>
    <property type="match status" value="1"/>
</dbReference>
<dbReference type="SUPFAM" id="SSF53955">
    <property type="entry name" value="Lysozyme-like"/>
    <property type="match status" value="1"/>
</dbReference>
<dbReference type="PANTHER" id="PTHR30400">
    <property type="entry name" value="MONOFUNCTIONAL BIOSYNTHETIC PEPTIDOGLYCAN TRANSGLYCOSYLASE"/>
    <property type="match status" value="1"/>
</dbReference>